<dbReference type="GO" id="GO:0016192">
    <property type="term" value="P:vesicle-mediated transport"/>
    <property type="evidence" value="ECO:0007669"/>
    <property type="project" value="InterPro"/>
</dbReference>
<dbReference type="GO" id="GO:0016020">
    <property type="term" value="C:membrane"/>
    <property type="evidence" value="ECO:0007669"/>
    <property type="project" value="InterPro"/>
</dbReference>
<comment type="caution">
    <text evidence="4">The sequence shown here is derived from an EMBL/GenBank/DDBJ whole genome shotgun (WGS) entry which is preliminary data.</text>
</comment>
<name>A0A1R2C8L9_9CILI</name>
<protein>
    <recommendedName>
        <fullName evidence="3">t-SNARE coiled-coil homology domain-containing protein</fullName>
    </recommendedName>
</protein>
<keyword evidence="2" id="KW-0812">Transmembrane</keyword>
<evidence type="ECO:0000259" key="3">
    <source>
        <dbReference type="PROSITE" id="PS50192"/>
    </source>
</evidence>
<feature type="transmembrane region" description="Helical" evidence="2">
    <location>
        <begin position="206"/>
        <end position="225"/>
    </location>
</feature>
<dbReference type="EMBL" id="MPUH01000239">
    <property type="protein sequence ID" value="OMJ85357.1"/>
    <property type="molecule type" value="Genomic_DNA"/>
</dbReference>
<keyword evidence="1" id="KW-0175">Coiled coil</keyword>
<dbReference type="InterPro" id="IPR010989">
    <property type="entry name" value="SNARE"/>
</dbReference>
<evidence type="ECO:0000256" key="2">
    <source>
        <dbReference type="SAM" id="Phobius"/>
    </source>
</evidence>
<gene>
    <name evidence="4" type="ORF">SteCoe_13330</name>
</gene>
<feature type="coiled-coil region" evidence="1">
    <location>
        <begin position="77"/>
        <end position="104"/>
    </location>
</feature>
<proteinExistence type="predicted"/>
<organism evidence="4 5">
    <name type="scientific">Stentor coeruleus</name>
    <dbReference type="NCBI Taxonomy" id="5963"/>
    <lineage>
        <taxon>Eukaryota</taxon>
        <taxon>Sar</taxon>
        <taxon>Alveolata</taxon>
        <taxon>Ciliophora</taxon>
        <taxon>Postciliodesmatophora</taxon>
        <taxon>Heterotrichea</taxon>
        <taxon>Heterotrichida</taxon>
        <taxon>Stentoridae</taxon>
        <taxon>Stentor</taxon>
    </lineage>
</organism>
<dbReference type="AlphaFoldDB" id="A0A1R2C8L9"/>
<evidence type="ECO:0000313" key="4">
    <source>
        <dbReference type="EMBL" id="OMJ85357.1"/>
    </source>
</evidence>
<keyword evidence="5" id="KW-1185">Reference proteome</keyword>
<dbReference type="SUPFAM" id="SSF47661">
    <property type="entry name" value="t-snare proteins"/>
    <property type="match status" value="1"/>
</dbReference>
<feature type="domain" description="T-SNARE coiled-coil homology" evidence="3">
    <location>
        <begin position="137"/>
        <end position="199"/>
    </location>
</feature>
<keyword evidence="2" id="KW-1133">Transmembrane helix</keyword>
<dbReference type="InterPro" id="IPR000727">
    <property type="entry name" value="T_SNARE_dom"/>
</dbReference>
<dbReference type="SUPFAM" id="SSF58038">
    <property type="entry name" value="SNARE fusion complex"/>
    <property type="match status" value="1"/>
</dbReference>
<keyword evidence="2" id="KW-0472">Membrane</keyword>
<evidence type="ECO:0000256" key="1">
    <source>
        <dbReference type="SAM" id="Coils"/>
    </source>
</evidence>
<evidence type="ECO:0000313" key="5">
    <source>
        <dbReference type="Proteomes" id="UP000187209"/>
    </source>
</evidence>
<dbReference type="PROSITE" id="PS50192">
    <property type="entry name" value="T_SNARE"/>
    <property type="match status" value="1"/>
</dbReference>
<sequence>MDDFFKDLAQAEKSRDLIRNGLEERKQKNALGESDMHLESKMRGWLKDFAMNFDALQNQLDKNLQNPEKSRMTTKELERRTGLVEELEKDLNELEAKVKAGNKLAAAGVGINFRRESSEENESTKNLSNRDLQVAQDTMWKRQNDLEDAILGTTGNLVSVSHNLKDELDLQDGLLDDLTQGVDHTQKRIDKSNFRMKELIYKSSDCCLITVILILVGVVMLIIFLL</sequence>
<dbReference type="Proteomes" id="UP000187209">
    <property type="component" value="Unassembled WGS sequence"/>
</dbReference>
<accession>A0A1R2C8L9</accession>
<dbReference type="Gene3D" id="1.20.5.110">
    <property type="match status" value="1"/>
</dbReference>
<reference evidence="4 5" key="1">
    <citation type="submission" date="2016-11" db="EMBL/GenBank/DDBJ databases">
        <title>The macronuclear genome of Stentor coeruleus: a giant cell with tiny introns.</title>
        <authorList>
            <person name="Slabodnick M."/>
            <person name="Ruby J.G."/>
            <person name="Reiff S.B."/>
            <person name="Swart E.C."/>
            <person name="Gosai S."/>
            <person name="Prabakaran S."/>
            <person name="Witkowska E."/>
            <person name="Larue G.E."/>
            <person name="Fisher S."/>
            <person name="Freeman R.M."/>
            <person name="Gunawardena J."/>
            <person name="Chu W."/>
            <person name="Stover N.A."/>
            <person name="Gregory B.D."/>
            <person name="Nowacki M."/>
            <person name="Derisi J."/>
            <person name="Roy S.W."/>
            <person name="Marshall W.F."/>
            <person name="Sood P."/>
        </authorList>
    </citation>
    <scope>NUCLEOTIDE SEQUENCE [LARGE SCALE GENOMIC DNA]</scope>
    <source>
        <strain evidence="4">WM001</strain>
    </source>
</reference>